<dbReference type="EMBL" id="LEKV01001814">
    <property type="protein sequence ID" value="KVI06507.1"/>
    <property type="molecule type" value="Genomic_DNA"/>
</dbReference>
<organism evidence="12 13">
    <name type="scientific">Cynara cardunculus var. scolymus</name>
    <name type="common">Globe artichoke</name>
    <name type="synonym">Cynara scolymus</name>
    <dbReference type="NCBI Taxonomy" id="59895"/>
    <lineage>
        <taxon>Eukaryota</taxon>
        <taxon>Viridiplantae</taxon>
        <taxon>Streptophyta</taxon>
        <taxon>Embryophyta</taxon>
        <taxon>Tracheophyta</taxon>
        <taxon>Spermatophyta</taxon>
        <taxon>Magnoliopsida</taxon>
        <taxon>eudicotyledons</taxon>
        <taxon>Gunneridae</taxon>
        <taxon>Pentapetalae</taxon>
        <taxon>asterids</taxon>
        <taxon>campanulids</taxon>
        <taxon>Asterales</taxon>
        <taxon>Asteraceae</taxon>
        <taxon>Carduoideae</taxon>
        <taxon>Cardueae</taxon>
        <taxon>Carduinae</taxon>
        <taxon>Cynara</taxon>
    </lineage>
</organism>
<evidence type="ECO:0000256" key="10">
    <source>
        <dbReference type="ARBA" id="ARBA00023033"/>
    </source>
</evidence>
<dbReference type="PANTHER" id="PTHR47955">
    <property type="entry name" value="CYTOCHROME P450 FAMILY 71 PROTEIN"/>
    <property type="match status" value="1"/>
</dbReference>
<comment type="subcellular location">
    <subcellularLocation>
        <location evidence="2">Membrane</location>
        <topology evidence="2">Single-pass membrane protein</topology>
    </subcellularLocation>
</comment>
<evidence type="ECO:0000256" key="9">
    <source>
        <dbReference type="ARBA" id="ARBA00023004"/>
    </source>
</evidence>
<keyword evidence="6" id="KW-0479">Metal-binding</keyword>
<protein>
    <submittedName>
        <fullName evidence="12">Cytochrome P450</fullName>
    </submittedName>
</protein>
<evidence type="ECO:0000256" key="3">
    <source>
        <dbReference type="ARBA" id="ARBA00010617"/>
    </source>
</evidence>
<dbReference type="InterPro" id="IPR036396">
    <property type="entry name" value="Cyt_P450_sf"/>
</dbReference>
<comment type="caution">
    <text evidence="12">The sequence shown here is derived from an EMBL/GenBank/DDBJ whole genome shotgun (WGS) entry which is preliminary data.</text>
</comment>
<keyword evidence="13" id="KW-1185">Reference proteome</keyword>
<accession>A0A103YCE8</accession>
<dbReference type="SUPFAM" id="SSF48264">
    <property type="entry name" value="Cytochrome P450"/>
    <property type="match status" value="1"/>
</dbReference>
<dbReference type="GO" id="GO:0020037">
    <property type="term" value="F:heme binding"/>
    <property type="evidence" value="ECO:0007669"/>
    <property type="project" value="InterPro"/>
</dbReference>
<dbReference type="AlphaFoldDB" id="A0A103YCE8"/>
<keyword evidence="8" id="KW-0560">Oxidoreductase</keyword>
<dbReference type="Pfam" id="PF00067">
    <property type="entry name" value="p450"/>
    <property type="match status" value="1"/>
</dbReference>
<comment type="similarity">
    <text evidence="3">Belongs to the cytochrome P450 family.</text>
</comment>
<evidence type="ECO:0000256" key="5">
    <source>
        <dbReference type="ARBA" id="ARBA00022692"/>
    </source>
</evidence>
<dbReference type="InterPro" id="IPR002401">
    <property type="entry name" value="Cyt_P450_E_grp-I"/>
</dbReference>
<dbReference type="OMA" id="IVWRIVA"/>
<dbReference type="Proteomes" id="UP000243975">
    <property type="component" value="Unassembled WGS sequence"/>
</dbReference>
<name>A0A103YCE8_CYNCS</name>
<evidence type="ECO:0000256" key="7">
    <source>
        <dbReference type="ARBA" id="ARBA00022989"/>
    </source>
</evidence>
<evidence type="ECO:0000256" key="11">
    <source>
        <dbReference type="ARBA" id="ARBA00023136"/>
    </source>
</evidence>
<dbReference type="PANTHER" id="PTHR47955:SF22">
    <property type="entry name" value="CYTOCHROME P450 83B1-LIKE"/>
    <property type="match status" value="1"/>
</dbReference>
<dbReference type="GO" id="GO:0016020">
    <property type="term" value="C:membrane"/>
    <property type="evidence" value="ECO:0007669"/>
    <property type="project" value="UniProtKB-SubCell"/>
</dbReference>
<keyword evidence="9" id="KW-0408">Iron</keyword>
<evidence type="ECO:0000256" key="2">
    <source>
        <dbReference type="ARBA" id="ARBA00004167"/>
    </source>
</evidence>
<reference evidence="12 13" key="1">
    <citation type="journal article" date="2016" name="Sci. Rep.">
        <title>The genome sequence of the outbreeding globe artichoke constructed de novo incorporating a phase-aware low-pass sequencing strategy of F1 progeny.</title>
        <authorList>
            <person name="Scaglione D."/>
            <person name="Reyes-Chin-Wo S."/>
            <person name="Acquadro A."/>
            <person name="Froenicke L."/>
            <person name="Portis E."/>
            <person name="Beitel C."/>
            <person name="Tirone M."/>
            <person name="Mauro R."/>
            <person name="Lo Monaco A."/>
            <person name="Mauromicale G."/>
            <person name="Faccioli P."/>
            <person name="Cattivelli L."/>
            <person name="Rieseberg L."/>
            <person name="Michelmore R."/>
            <person name="Lanteri S."/>
        </authorList>
    </citation>
    <scope>NUCLEOTIDE SEQUENCE [LARGE SCALE GENOMIC DNA]</scope>
    <source>
        <strain evidence="12">2C</strain>
    </source>
</reference>
<dbReference type="GO" id="GO:0016705">
    <property type="term" value="F:oxidoreductase activity, acting on paired donors, with incorporation or reduction of molecular oxygen"/>
    <property type="evidence" value="ECO:0007669"/>
    <property type="project" value="InterPro"/>
</dbReference>
<gene>
    <name evidence="12" type="ORF">Ccrd_015141</name>
</gene>
<dbReference type="GO" id="GO:0004497">
    <property type="term" value="F:monooxygenase activity"/>
    <property type="evidence" value="ECO:0007669"/>
    <property type="project" value="UniProtKB-KW"/>
</dbReference>
<dbReference type="InterPro" id="IPR001128">
    <property type="entry name" value="Cyt_P450"/>
</dbReference>
<keyword evidence="10" id="KW-0503">Monooxygenase</keyword>
<keyword evidence="11" id="KW-0472">Membrane</keyword>
<dbReference type="Gramene" id="KVI06507">
    <property type="protein sequence ID" value="KVI06507"/>
    <property type="gene ID" value="Ccrd_015141"/>
</dbReference>
<evidence type="ECO:0000256" key="6">
    <source>
        <dbReference type="ARBA" id="ARBA00022723"/>
    </source>
</evidence>
<proteinExistence type="inferred from homology"/>
<comment type="cofactor">
    <cofactor evidence="1">
        <name>heme</name>
        <dbReference type="ChEBI" id="CHEBI:30413"/>
    </cofactor>
</comment>
<dbReference type="Gene3D" id="1.10.630.10">
    <property type="entry name" value="Cytochrome P450"/>
    <property type="match status" value="1"/>
</dbReference>
<keyword evidence="7" id="KW-1133">Transmembrane helix</keyword>
<evidence type="ECO:0000256" key="8">
    <source>
        <dbReference type="ARBA" id="ARBA00023002"/>
    </source>
</evidence>
<evidence type="ECO:0000256" key="1">
    <source>
        <dbReference type="ARBA" id="ARBA00001971"/>
    </source>
</evidence>
<dbReference type="GO" id="GO:0051762">
    <property type="term" value="P:sesquiterpene biosynthetic process"/>
    <property type="evidence" value="ECO:0007669"/>
    <property type="project" value="UniProtKB-ARBA"/>
</dbReference>
<dbReference type="PRINTS" id="PR00463">
    <property type="entry name" value="EP450I"/>
</dbReference>
<evidence type="ECO:0000313" key="13">
    <source>
        <dbReference type="Proteomes" id="UP000243975"/>
    </source>
</evidence>
<keyword evidence="4" id="KW-0349">Heme</keyword>
<sequence>MDLLLQFPLLCLPLPPLLYLLPKIIKNNSRFSRPSPLGLPFIGNLHLINPSSLHTSLWQLSKSYGPIVFINFGFIPAIVVSSANLAKEVLKPQDLIFCSRPSLLGVSKVTYNAHNVIFSAYNKNWREMRKIFVLHLLGPKRVPSFRHIREDEVSSAMKNIHGLALSSKHVNLSELMKSVTSNMMLRVGCGKRYQDGHERKVVLRLITEVQTVSVDFIVSNLWPGLPFVALVDRLLGKVDRVEKYFQYFDSFYQQLIDEHLNPQKLKLHEEEEDFKEQLFDLTYDHIKAILMNVLIAGTDTTATIVVGQ</sequence>
<evidence type="ECO:0000256" key="4">
    <source>
        <dbReference type="ARBA" id="ARBA00022617"/>
    </source>
</evidence>
<dbReference type="GO" id="GO:0005506">
    <property type="term" value="F:iron ion binding"/>
    <property type="evidence" value="ECO:0007669"/>
    <property type="project" value="InterPro"/>
</dbReference>
<keyword evidence="5" id="KW-0812">Transmembrane</keyword>
<evidence type="ECO:0000313" key="12">
    <source>
        <dbReference type="EMBL" id="KVI06507.1"/>
    </source>
</evidence>